<accession>A0A8J2SZN2</accession>
<name>A0A8J2SZN2_9STRA</name>
<proteinExistence type="predicted"/>
<comment type="caution">
    <text evidence="3">The sequence shown here is derived from an EMBL/GenBank/DDBJ whole genome shotgun (WGS) entry which is preliminary data.</text>
</comment>
<feature type="compositionally biased region" description="Gly residues" evidence="1">
    <location>
        <begin position="56"/>
        <end position="71"/>
    </location>
</feature>
<sequence length="558" mass="59647">MSRTIRPSSGGRGDLKICKPPCPRKSVRYRKSKKEADKDVVWCNDCDGFVDKVRRGTGGRAAGGRGRGGGQDPSDGQRLGSGSVNPRDAARNAAIARLEGVDNPPPKRPRVAGPAFHGNNEGAGLRVGGAPLAPDRERERARQDAIRRDLARLHAAATPYAADDATRIQRMPAPSRRYFPRDGPDDDATAVAADGATLGPKPLADGSVVVDYAFQVPTLGPGLSQGTPAVVNVSGGRAQVESFARYVANRDAGKDRHVVFCPTRGRAAPGKLLDFRGFAEESAADAATLFCYVVDPAEADAYRDVVGFGDDPRTTPLLFALPEAGRRVGFARFCVLEFCRGAVLLSRAPGVAHRAPCCVPRCWMVDDNVRSVKQWGPSGLQADDVAASFLDVLRTVGRLKVARDYAAVGIASSGKGTVSRGERFAVDAKATSIFKFCRFELAQCAGLSFEPRLRWAEDVAFSQAALASGKKLLKVNSCVFWQGRLRDGGCGAERALAARPGGAPLLEDGEHAKTATVRLLEAWIAAWRRAPPGRERLRVADVPQQQDDDGDDVIVIDD</sequence>
<feature type="region of interest" description="Disordered" evidence="1">
    <location>
        <begin position="1"/>
        <end position="36"/>
    </location>
</feature>
<feature type="domain" description="TET-Associated Glycosyltransferase" evidence="2">
    <location>
        <begin position="259"/>
        <end position="478"/>
    </location>
</feature>
<evidence type="ECO:0000259" key="2">
    <source>
        <dbReference type="Pfam" id="PF20691"/>
    </source>
</evidence>
<evidence type="ECO:0000313" key="3">
    <source>
        <dbReference type="EMBL" id="CAH0376679.1"/>
    </source>
</evidence>
<evidence type="ECO:0000256" key="1">
    <source>
        <dbReference type="SAM" id="MobiDB-lite"/>
    </source>
</evidence>
<dbReference type="Pfam" id="PF20691">
    <property type="entry name" value="TAGT"/>
    <property type="match status" value="1"/>
</dbReference>
<evidence type="ECO:0000313" key="4">
    <source>
        <dbReference type="Proteomes" id="UP000789595"/>
    </source>
</evidence>
<dbReference type="EMBL" id="CAKKNE010000005">
    <property type="protein sequence ID" value="CAH0376679.1"/>
    <property type="molecule type" value="Genomic_DNA"/>
</dbReference>
<keyword evidence="4" id="KW-1185">Reference proteome</keyword>
<feature type="region of interest" description="Disordered" evidence="1">
    <location>
        <begin position="50"/>
        <end position="136"/>
    </location>
</feature>
<organism evidence="3 4">
    <name type="scientific">Pelagomonas calceolata</name>
    <dbReference type="NCBI Taxonomy" id="35677"/>
    <lineage>
        <taxon>Eukaryota</taxon>
        <taxon>Sar</taxon>
        <taxon>Stramenopiles</taxon>
        <taxon>Ochrophyta</taxon>
        <taxon>Pelagophyceae</taxon>
        <taxon>Pelagomonadales</taxon>
        <taxon>Pelagomonadaceae</taxon>
        <taxon>Pelagomonas</taxon>
    </lineage>
</organism>
<gene>
    <name evidence="3" type="ORF">PECAL_5P12850</name>
</gene>
<reference evidence="3" key="1">
    <citation type="submission" date="2021-11" db="EMBL/GenBank/DDBJ databases">
        <authorList>
            <consortium name="Genoscope - CEA"/>
            <person name="William W."/>
        </authorList>
    </citation>
    <scope>NUCLEOTIDE SEQUENCE</scope>
</reference>
<dbReference type="Proteomes" id="UP000789595">
    <property type="component" value="Unassembled WGS sequence"/>
</dbReference>
<dbReference type="InterPro" id="IPR049100">
    <property type="entry name" value="TAGT"/>
</dbReference>
<protein>
    <recommendedName>
        <fullName evidence="2">TET-Associated Glycosyltransferase domain-containing protein</fullName>
    </recommendedName>
</protein>
<dbReference type="AlphaFoldDB" id="A0A8J2SZN2"/>